<evidence type="ECO:0000256" key="3">
    <source>
        <dbReference type="ARBA" id="ARBA00022692"/>
    </source>
</evidence>
<evidence type="ECO:0000256" key="1">
    <source>
        <dbReference type="ARBA" id="ARBA00004141"/>
    </source>
</evidence>
<comment type="similarity">
    <text evidence="2">Belongs to the TMEM19 family.</text>
</comment>
<protein>
    <recommendedName>
        <fullName evidence="9">DUF92 domain-containing protein</fullName>
    </recommendedName>
</protein>
<feature type="transmembrane region" description="Helical" evidence="6">
    <location>
        <begin position="99"/>
        <end position="118"/>
    </location>
</feature>
<evidence type="ECO:0000313" key="7">
    <source>
        <dbReference type="EMBL" id="GGA60992.1"/>
    </source>
</evidence>
<dbReference type="PANTHER" id="PTHR13353:SF5">
    <property type="entry name" value="TRANSMEMBRANE PROTEIN 19"/>
    <property type="match status" value="1"/>
</dbReference>
<keyword evidence="4 6" id="KW-1133">Transmembrane helix</keyword>
<keyword evidence="3 6" id="KW-0812">Transmembrane</keyword>
<feature type="transmembrane region" description="Helical" evidence="6">
    <location>
        <begin position="44"/>
        <end position="66"/>
    </location>
</feature>
<evidence type="ECO:0000256" key="4">
    <source>
        <dbReference type="ARBA" id="ARBA00022989"/>
    </source>
</evidence>
<comment type="caution">
    <text evidence="7">The sequence shown here is derived from an EMBL/GenBank/DDBJ whole genome shotgun (WGS) entry which is preliminary data.</text>
</comment>
<feature type="transmembrane region" description="Helical" evidence="6">
    <location>
        <begin position="201"/>
        <end position="221"/>
    </location>
</feature>
<dbReference type="PANTHER" id="PTHR13353">
    <property type="entry name" value="TRANSMEMBRANE PROTEIN 19"/>
    <property type="match status" value="1"/>
</dbReference>
<dbReference type="Pfam" id="PF01940">
    <property type="entry name" value="DUF92"/>
    <property type="match status" value="1"/>
</dbReference>
<evidence type="ECO:0000256" key="2">
    <source>
        <dbReference type="ARBA" id="ARBA00009012"/>
    </source>
</evidence>
<reference evidence="7" key="2">
    <citation type="submission" date="2020-09" db="EMBL/GenBank/DDBJ databases">
        <authorList>
            <person name="Sun Q."/>
            <person name="Zhou Y."/>
        </authorList>
    </citation>
    <scope>NUCLEOTIDE SEQUENCE</scope>
    <source>
        <strain evidence="7">CGMCC 1.15447</strain>
    </source>
</reference>
<dbReference type="InterPro" id="IPR002794">
    <property type="entry name" value="DUF92_TMEM19"/>
</dbReference>
<keyword evidence="5 6" id="KW-0472">Membrane</keyword>
<evidence type="ECO:0000256" key="5">
    <source>
        <dbReference type="ARBA" id="ARBA00023136"/>
    </source>
</evidence>
<evidence type="ECO:0000256" key="6">
    <source>
        <dbReference type="SAM" id="Phobius"/>
    </source>
</evidence>
<accession>A0A916W259</accession>
<reference evidence="7" key="1">
    <citation type="journal article" date="2014" name="Int. J. Syst. Evol. Microbiol.">
        <title>Complete genome sequence of Corynebacterium casei LMG S-19264T (=DSM 44701T), isolated from a smear-ripened cheese.</title>
        <authorList>
            <consortium name="US DOE Joint Genome Institute (JGI-PGF)"/>
            <person name="Walter F."/>
            <person name="Albersmeier A."/>
            <person name="Kalinowski J."/>
            <person name="Ruckert C."/>
        </authorList>
    </citation>
    <scope>NUCLEOTIDE SEQUENCE</scope>
    <source>
        <strain evidence="7">CGMCC 1.15447</strain>
    </source>
</reference>
<comment type="subcellular location">
    <subcellularLocation>
        <location evidence="1">Membrane</location>
        <topology evidence="1">Multi-pass membrane protein</topology>
    </subcellularLocation>
</comment>
<dbReference type="AlphaFoldDB" id="A0A916W259"/>
<dbReference type="GO" id="GO:0016020">
    <property type="term" value="C:membrane"/>
    <property type="evidence" value="ECO:0007669"/>
    <property type="project" value="UniProtKB-SubCell"/>
</dbReference>
<feature type="transmembrane region" description="Helical" evidence="6">
    <location>
        <begin position="73"/>
        <end position="93"/>
    </location>
</feature>
<organism evidence="7 8">
    <name type="scientific">Edaphobacter acidisoli</name>
    <dbReference type="NCBI Taxonomy" id="2040573"/>
    <lineage>
        <taxon>Bacteria</taxon>
        <taxon>Pseudomonadati</taxon>
        <taxon>Acidobacteriota</taxon>
        <taxon>Terriglobia</taxon>
        <taxon>Terriglobales</taxon>
        <taxon>Acidobacteriaceae</taxon>
        <taxon>Edaphobacter</taxon>
    </lineage>
</organism>
<evidence type="ECO:0008006" key="9">
    <source>
        <dbReference type="Google" id="ProtNLM"/>
    </source>
</evidence>
<feature type="transmembrane region" description="Helical" evidence="6">
    <location>
        <begin position="263"/>
        <end position="280"/>
    </location>
</feature>
<keyword evidence="8" id="KW-1185">Reference proteome</keyword>
<dbReference type="Proteomes" id="UP000648801">
    <property type="component" value="Unassembled WGS sequence"/>
</dbReference>
<evidence type="ECO:0000313" key="8">
    <source>
        <dbReference type="Proteomes" id="UP000648801"/>
    </source>
</evidence>
<gene>
    <name evidence="7" type="ORF">GCM10011507_10640</name>
</gene>
<name>A0A916W259_9BACT</name>
<proteinExistence type="inferred from homology"/>
<feature type="transmembrane region" description="Helical" evidence="6">
    <location>
        <begin position="233"/>
        <end position="251"/>
    </location>
</feature>
<feature type="transmembrane region" description="Helical" evidence="6">
    <location>
        <begin position="143"/>
        <end position="167"/>
    </location>
</feature>
<feature type="transmembrane region" description="Helical" evidence="6">
    <location>
        <begin position="20"/>
        <end position="38"/>
    </location>
</feature>
<dbReference type="EMBL" id="BMJB01000001">
    <property type="protein sequence ID" value="GGA60992.1"/>
    <property type="molecule type" value="Genomic_DNA"/>
</dbReference>
<sequence>MPDVLKRVPAERERWQSRALVWVVGTLLAVAAVAPVVVDFHGWRGLRVVALPFLLSAMFALLVWALRAATGAAAVMGFFVCFILAGRPVVSSAVSGRIVFHPAIAALVAVFVLTYVATRFGRARKAARGLAEARKGLRAASQIVANLGVAALAAAVGSYAGCIAALAETAADTVSSEIGQAVGGPAWLITSWRRVSPGTDGGVSLVGTVAGVLAALVIVGFGGLHHALWPEGLVVFVAACAGLVFDSLLGATVERRGWVGNDWVNFASTLFAAAVAGVLGRW</sequence>